<accession>A0A381SLS3</accession>
<protein>
    <submittedName>
        <fullName evidence="1">Uncharacterized protein</fullName>
    </submittedName>
</protein>
<organism evidence="1">
    <name type="scientific">marine metagenome</name>
    <dbReference type="NCBI Taxonomy" id="408172"/>
    <lineage>
        <taxon>unclassified sequences</taxon>
        <taxon>metagenomes</taxon>
        <taxon>ecological metagenomes</taxon>
    </lineage>
</organism>
<proteinExistence type="predicted"/>
<dbReference type="NCBIfam" id="NF041238">
    <property type="entry name" value="AhpD_rel_CFYUT"/>
    <property type="match status" value="1"/>
</dbReference>
<evidence type="ECO:0000313" key="1">
    <source>
        <dbReference type="EMBL" id="SVA04374.1"/>
    </source>
</evidence>
<sequence>VTQTSIYETELPIRDPVLKAHAALLEHWASPGTWWSATERLAIVNEVRTAWDADKLSPWVRPSTVDGLVADDHVLPAAVVDIIWRITNHVSTLTRDWYDSFVPDQVSAEQYVEVLSLVSMANMVDRFADSLSIDRLALPEPRAGEPSRYRPDGVEIARHWVPTAPLEDTHWSPDMPMEAPNVRRTLNLVPAEAAVLWVLIDAHYIAGGILSELDPGRNWSIERPHFELLATRTSALNECFY</sequence>
<feature type="non-terminal residue" evidence="1">
    <location>
        <position position="1"/>
    </location>
</feature>
<dbReference type="EMBL" id="UINC01003218">
    <property type="protein sequence ID" value="SVA04374.1"/>
    <property type="molecule type" value="Genomic_DNA"/>
</dbReference>
<gene>
    <name evidence="1" type="ORF">METZ01_LOCUS57228</name>
</gene>
<dbReference type="AlphaFoldDB" id="A0A381SLS3"/>
<reference evidence="1" key="1">
    <citation type="submission" date="2018-05" db="EMBL/GenBank/DDBJ databases">
        <authorList>
            <person name="Lanie J.A."/>
            <person name="Ng W.-L."/>
            <person name="Kazmierczak K.M."/>
            <person name="Andrzejewski T.M."/>
            <person name="Davidsen T.M."/>
            <person name="Wayne K.J."/>
            <person name="Tettelin H."/>
            <person name="Glass J.I."/>
            <person name="Rusch D."/>
            <person name="Podicherti R."/>
            <person name="Tsui H.-C.T."/>
            <person name="Winkler M.E."/>
        </authorList>
    </citation>
    <scope>NUCLEOTIDE SEQUENCE</scope>
</reference>
<name>A0A381SLS3_9ZZZZ</name>